<gene>
    <name evidence="2" type="ORF">E6C76_10195</name>
</gene>
<dbReference type="EMBL" id="SSOC01000003">
    <property type="protein sequence ID" value="THF65898.1"/>
    <property type="molecule type" value="Genomic_DNA"/>
</dbReference>
<feature type="region of interest" description="Disordered" evidence="1">
    <location>
        <begin position="1"/>
        <end position="23"/>
    </location>
</feature>
<sequence length="212" mass="22965">MSTPDPSSETPRTNAPEPSGVRRRLLRGGLSSAPLLVTLASRPVLAQTCFSPSETLSGTMSHKAGDLPVCNGRSPGMWKTLGQGKSNPKLPGGGAGQWPIPANTPFHSVFRRGNFANFVKVQRNGTTTDLTMLEVMELRRGQDPSKIGFHFIGAYLNILTGLIDPRAMTAARLSTLWSEWVTKGYYTPYAGARPWYAEDIVAYLVRTGIASD</sequence>
<name>A0A4S4B088_9RHOO</name>
<proteinExistence type="predicted"/>
<dbReference type="RefSeq" id="WP_136348104.1">
    <property type="nucleotide sequence ID" value="NZ_SSOC01000003.1"/>
</dbReference>
<feature type="compositionally biased region" description="Polar residues" evidence="1">
    <location>
        <begin position="1"/>
        <end position="13"/>
    </location>
</feature>
<dbReference type="OrthoDB" id="6195511at2"/>
<organism evidence="2 3">
    <name type="scientific">Pseudothauera nasutitermitis</name>
    <dbReference type="NCBI Taxonomy" id="2565930"/>
    <lineage>
        <taxon>Bacteria</taxon>
        <taxon>Pseudomonadati</taxon>
        <taxon>Pseudomonadota</taxon>
        <taxon>Betaproteobacteria</taxon>
        <taxon>Rhodocyclales</taxon>
        <taxon>Zoogloeaceae</taxon>
        <taxon>Pseudothauera</taxon>
    </lineage>
</organism>
<evidence type="ECO:0000313" key="2">
    <source>
        <dbReference type="EMBL" id="THF65898.1"/>
    </source>
</evidence>
<dbReference type="AlphaFoldDB" id="A0A4S4B088"/>
<evidence type="ECO:0000256" key="1">
    <source>
        <dbReference type="SAM" id="MobiDB-lite"/>
    </source>
</evidence>
<accession>A0A4S4B088</accession>
<comment type="caution">
    <text evidence="2">The sequence shown here is derived from an EMBL/GenBank/DDBJ whole genome shotgun (WGS) entry which is preliminary data.</text>
</comment>
<keyword evidence="3" id="KW-1185">Reference proteome</keyword>
<evidence type="ECO:0000313" key="3">
    <source>
        <dbReference type="Proteomes" id="UP000308430"/>
    </source>
</evidence>
<protein>
    <submittedName>
        <fullName evidence="2">Uncharacterized protein</fullName>
    </submittedName>
</protein>
<dbReference type="Proteomes" id="UP000308430">
    <property type="component" value="Unassembled WGS sequence"/>
</dbReference>
<reference evidence="2 3" key="1">
    <citation type="submission" date="2019-04" db="EMBL/GenBank/DDBJ databases">
        <title>Azoarcus nasutitermitis sp. nov. isolated from termite nest.</title>
        <authorList>
            <person name="Lin S.-Y."/>
            <person name="Hameed A."/>
            <person name="Hsu Y.-H."/>
            <person name="Young C.-C."/>
        </authorList>
    </citation>
    <scope>NUCLEOTIDE SEQUENCE [LARGE SCALE GENOMIC DNA]</scope>
    <source>
        <strain evidence="2 3">CC-YHH838</strain>
    </source>
</reference>